<dbReference type="EMBL" id="GBXM01063214">
    <property type="protein sequence ID" value="JAH45363.1"/>
    <property type="molecule type" value="Transcribed_RNA"/>
</dbReference>
<reference evidence="1" key="1">
    <citation type="submission" date="2014-11" db="EMBL/GenBank/DDBJ databases">
        <authorList>
            <person name="Amaro Gonzalez C."/>
        </authorList>
    </citation>
    <scope>NUCLEOTIDE SEQUENCE</scope>
</reference>
<name>A0A0E9SXX2_ANGAN</name>
<dbReference type="AlphaFoldDB" id="A0A0E9SXX2"/>
<proteinExistence type="predicted"/>
<evidence type="ECO:0000313" key="1">
    <source>
        <dbReference type="EMBL" id="JAH45363.1"/>
    </source>
</evidence>
<protein>
    <submittedName>
        <fullName evidence="1">Uncharacterized protein</fullName>
    </submittedName>
</protein>
<reference evidence="1" key="2">
    <citation type="journal article" date="2015" name="Fish Shellfish Immunol.">
        <title>Early steps in the European eel (Anguilla anguilla)-Vibrio vulnificus interaction in the gills: Role of the RtxA13 toxin.</title>
        <authorList>
            <person name="Callol A."/>
            <person name="Pajuelo D."/>
            <person name="Ebbesson L."/>
            <person name="Teles M."/>
            <person name="MacKenzie S."/>
            <person name="Amaro C."/>
        </authorList>
    </citation>
    <scope>NUCLEOTIDE SEQUENCE</scope>
</reference>
<organism evidence="1">
    <name type="scientific">Anguilla anguilla</name>
    <name type="common">European freshwater eel</name>
    <name type="synonym">Muraena anguilla</name>
    <dbReference type="NCBI Taxonomy" id="7936"/>
    <lineage>
        <taxon>Eukaryota</taxon>
        <taxon>Metazoa</taxon>
        <taxon>Chordata</taxon>
        <taxon>Craniata</taxon>
        <taxon>Vertebrata</taxon>
        <taxon>Euteleostomi</taxon>
        <taxon>Actinopterygii</taxon>
        <taxon>Neopterygii</taxon>
        <taxon>Teleostei</taxon>
        <taxon>Anguilliformes</taxon>
        <taxon>Anguillidae</taxon>
        <taxon>Anguilla</taxon>
    </lineage>
</organism>
<sequence length="125" mass="13694">MKGNPSASSCDAKAVCPTGVREGVARRLVVLKQRAPFREVVVSEEIQGVAAQGVQRLGSQQMFHKLMEWDVHFPVRVGVGGAEPHQLLPIIPQQVIPGAQELELRVIRKPSQDNWLGVGILLDEL</sequence>
<accession>A0A0E9SXX2</accession>